<evidence type="ECO:0000259" key="8">
    <source>
        <dbReference type="Pfam" id="PF13359"/>
    </source>
</evidence>
<dbReference type="GO" id="GO:0016787">
    <property type="term" value="F:hydrolase activity"/>
    <property type="evidence" value="ECO:0007669"/>
    <property type="project" value="UniProtKB-KW"/>
</dbReference>
<evidence type="ECO:0000256" key="7">
    <source>
        <dbReference type="ARBA" id="ARBA00023242"/>
    </source>
</evidence>
<organism evidence="9 10">
    <name type="scientific">Ignelater luminosus</name>
    <name type="common">Cucubano</name>
    <name type="synonym">Pyrophorus luminosus</name>
    <dbReference type="NCBI Taxonomy" id="2038154"/>
    <lineage>
        <taxon>Eukaryota</taxon>
        <taxon>Metazoa</taxon>
        <taxon>Ecdysozoa</taxon>
        <taxon>Arthropoda</taxon>
        <taxon>Hexapoda</taxon>
        <taxon>Insecta</taxon>
        <taxon>Pterygota</taxon>
        <taxon>Neoptera</taxon>
        <taxon>Endopterygota</taxon>
        <taxon>Coleoptera</taxon>
        <taxon>Polyphaga</taxon>
        <taxon>Elateriformia</taxon>
        <taxon>Elateroidea</taxon>
        <taxon>Elateridae</taxon>
        <taxon>Agrypninae</taxon>
        <taxon>Pyrophorini</taxon>
        <taxon>Ignelater</taxon>
    </lineage>
</organism>
<evidence type="ECO:0000256" key="3">
    <source>
        <dbReference type="ARBA" id="ARBA00006958"/>
    </source>
</evidence>
<evidence type="ECO:0000256" key="2">
    <source>
        <dbReference type="ARBA" id="ARBA00004123"/>
    </source>
</evidence>
<dbReference type="InterPro" id="IPR027806">
    <property type="entry name" value="HARBI1_dom"/>
</dbReference>
<evidence type="ECO:0000256" key="6">
    <source>
        <dbReference type="ARBA" id="ARBA00022801"/>
    </source>
</evidence>
<evidence type="ECO:0000313" key="9">
    <source>
        <dbReference type="EMBL" id="KAF2889978.1"/>
    </source>
</evidence>
<evidence type="ECO:0000256" key="4">
    <source>
        <dbReference type="ARBA" id="ARBA00022722"/>
    </source>
</evidence>
<comment type="subcellular location">
    <subcellularLocation>
        <location evidence="2">Nucleus</location>
    </subcellularLocation>
</comment>
<evidence type="ECO:0000313" key="10">
    <source>
        <dbReference type="Proteomes" id="UP000801492"/>
    </source>
</evidence>
<comment type="caution">
    <text evidence="9">The sequence shown here is derived from an EMBL/GenBank/DDBJ whole genome shotgun (WGS) entry which is preliminary data.</text>
</comment>
<dbReference type="GO" id="GO:0004518">
    <property type="term" value="F:nuclease activity"/>
    <property type="evidence" value="ECO:0007669"/>
    <property type="project" value="UniProtKB-KW"/>
</dbReference>
<name>A0A8K0G968_IGNLU</name>
<feature type="domain" description="DDE Tnp4" evidence="8">
    <location>
        <begin position="40"/>
        <end position="169"/>
    </location>
</feature>
<dbReference type="EMBL" id="VTPC01059932">
    <property type="protein sequence ID" value="KAF2889978.1"/>
    <property type="molecule type" value="Genomic_DNA"/>
</dbReference>
<evidence type="ECO:0000256" key="1">
    <source>
        <dbReference type="ARBA" id="ARBA00001968"/>
    </source>
</evidence>
<dbReference type="PANTHER" id="PTHR22930">
    <property type="match status" value="1"/>
</dbReference>
<keyword evidence="10" id="KW-1185">Reference proteome</keyword>
<dbReference type="Proteomes" id="UP000801492">
    <property type="component" value="Unassembled WGS sequence"/>
</dbReference>
<dbReference type="InterPro" id="IPR045249">
    <property type="entry name" value="HARBI1-like"/>
</dbReference>
<gene>
    <name evidence="9" type="ORF">ILUMI_16196</name>
</gene>
<comment type="similarity">
    <text evidence="3">Belongs to the HARBI1 family.</text>
</comment>
<keyword evidence="7" id="KW-0539">Nucleus</keyword>
<keyword evidence="6" id="KW-0378">Hydrolase</keyword>
<dbReference type="AlphaFoldDB" id="A0A8K0G968"/>
<dbReference type="OrthoDB" id="6770542at2759"/>
<keyword evidence="5" id="KW-0479">Metal-binding</keyword>
<proteinExistence type="inferred from homology"/>
<comment type="cofactor">
    <cofactor evidence="1">
        <name>a divalent metal cation</name>
        <dbReference type="ChEBI" id="CHEBI:60240"/>
    </cofactor>
</comment>
<reference evidence="9" key="1">
    <citation type="submission" date="2019-08" db="EMBL/GenBank/DDBJ databases">
        <title>The genome of the North American firefly Photinus pyralis.</title>
        <authorList>
            <consortium name="Photinus pyralis genome working group"/>
            <person name="Fallon T.R."/>
            <person name="Sander Lower S.E."/>
            <person name="Weng J.-K."/>
        </authorList>
    </citation>
    <scope>NUCLEOTIDE SEQUENCE</scope>
    <source>
        <strain evidence="9">TRF0915ILg1</strain>
        <tissue evidence="9">Whole body</tissue>
    </source>
</reference>
<keyword evidence="4" id="KW-0540">Nuclease</keyword>
<dbReference type="GO" id="GO:0046872">
    <property type="term" value="F:metal ion binding"/>
    <property type="evidence" value="ECO:0007669"/>
    <property type="project" value="UniProtKB-KW"/>
</dbReference>
<accession>A0A8K0G968</accession>
<sequence>MERRQVMHHYNIARRIRKNDSDPFTLEDGEFVRLFRLTKDLNVQLICDSNLKVLAVNARYAGATHDAAIWNNSDINEYLNQCFRERDRNTWLLGDSGYPQLPWLMTPILHPTPGAEELYNQRLSSARNCIERCNGVLKGRFRCILGERVLRYSPEKVGMITNVCVILQNMCVEARLPNDDIHQQQDNLQLNVVNNEEQHNQEAIPLVQDGRQARRNLIRRYFQ</sequence>
<dbReference type="GO" id="GO:0005634">
    <property type="term" value="C:nucleus"/>
    <property type="evidence" value="ECO:0007669"/>
    <property type="project" value="UniProtKB-SubCell"/>
</dbReference>
<evidence type="ECO:0000256" key="5">
    <source>
        <dbReference type="ARBA" id="ARBA00022723"/>
    </source>
</evidence>
<dbReference type="PANTHER" id="PTHR22930:SF85">
    <property type="entry name" value="GH03217P-RELATED"/>
    <property type="match status" value="1"/>
</dbReference>
<protein>
    <recommendedName>
        <fullName evidence="8">DDE Tnp4 domain-containing protein</fullName>
    </recommendedName>
</protein>
<dbReference type="Pfam" id="PF13359">
    <property type="entry name" value="DDE_Tnp_4"/>
    <property type="match status" value="1"/>
</dbReference>